<sequence length="114" mass="12660">MSAPMITFSSCNLERSSSSSLIISSRLTAGEEYGEIKVRGLSLFEMLTITVFSPDVKKVGETQDGKVIIPSLPLPNNQLVYWRGRPSILPFLIYISDILLNQEKVLGGHLNDLY</sequence>
<dbReference type="EMBL" id="BGPR01001703">
    <property type="protein sequence ID" value="GBM59862.1"/>
    <property type="molecule type" value="Genomic_DNA"/>
</dbReference>
<name>A0A4Y2H0T7_ARAVE</name>
<dbReference type="Proteomes" id="UP000499080">
    <property type="component" value="Unassembled WGS sequence"/>
</dbReference>
<evidence type="ECO:0000313" key="2">
    <source>
        <dbReference type="Proteomes" id="UP000499080"/>
    </source>
</evidence>
<evidence type="ECO:0000313" key="1">
    <source>
        <dbReference type="EMBL" id="GBM59862.1"/>
    </source>
</evidence>
<comment type="caution">
    <text evidence="1">The sequence shown here is derived from an EMBL/GenBank/DDBJ whole genome shotgun (WGS) entry which is preliminary data.</text>
</comment>
<reference evidence="1 2" key="1">
    <citation type="journal article" date="2019" name="Sci. Rep.">
        <title>Orb-weaving spider Araneus ventricosus genome elucidates the spidroin gene catalogue.</title>
        <authorList>
            <person name="Kono N."/>
            <person name="Nakamura H."/>
            <person name="Ohtoshi R."/>
            <person name="Moran D.A.P."/>
            <person name="Shinohara A."/>
            <person name="Yoshida Y."/>
            <person name="Fujiwara M."/>
            <person name="Mori M."/>
            <person name="Tomita M."/>
            <person name="Arakawa K."/>
        </authorList>
    </citation>
    <scope>NUCLEOTIDE SEQUENCE [LARGE SCALE GENOMIC DNA]</scope>
</reference>
<proteinExistence type="predicted"/>
<gene>
    <name evidence="1" type="ORF">AVEN_50447_1</name>
</gene>
<organism evidence="1 2">
    <name type="scientific">Araneus ventricosus</name>
    <name type="common">Orbweaver spider</name>
    <name type="synonym">Epeira ventricosa</name>
    <dbReference type="NCBI Taxonomy" id="182803"/>
    <lineage>
        <taxon>Eukaryota</taxon>
        <taxon>Metazoa</taxon>
        <taxon>Ecdysozoa</taxon>
        <taxon>Arthropoda</taxon>
        <taxon>Chelicerata</taxon>
        <taxon>Arachnida</taxon>
        <taxon>Araneae</taxon>
        <taxon>Araneomorphae</taxon>
        <taxon>Entelegynae</taxon>
        <taxon>Araneoidea</taxon>
        <taxon>Araneidae</taxon>
        <taxon>Araneus</taxon>
    </lineage>
</organism>
<dbReference type="AlphaFoldDB" id="A0A4Y2H0T7"/>
<keyword evidence="2" id="KW-1185">Reference proteome</keyword>
<accession>A0A4Y2H0T7</accession>
<protein>
    <submittedName>
        <fullName evidence="1">Uncharacterized protein</fullName>
    </submittedName>
</protein>